<organism evidence="1 2">
    <name type="scientific">Phrynosoma platyrhinos</name>
    <name type="common">Desert horned lizard</name>
    <dbReference type="NCBI Taxonomy" id="52577"/>
    <lineage>
        <taxon>Eukaryota</taxon>
        <taxon>Metazoa</taxon>
        <taxon>Chordata</taxon>
        <taxon>Craniata</taxon>
        <taxon>Vertebrata</taxon>
        <taxon>Euteleostomi</taxon>
        <taxon>Lepidosauria</taxon>
        <taxon>Squamata</taxon>
        <taxon>Bifurcata</taxon>
        <taxon>Unidentata</taxon>
        <taxon>Episquamata</taxon>
        <taxon>Toxicofera</taxon>
        <taxon>Iguania</taxon>
        <taxon>Phrynosomatidae</taxon>
        <taxon>Phrynosomatinae</taxon>
        <taxon>Phrynosoma</taxon>
    </lineage>
</organism>
<protein>
    <submittedName>
        <fullName evidence="1">Uncharacterized protein</fullName>
    </submittedName>
</protein>
<gene>
    <name evidence="1" type="ORF">JD844_012826</name>
</gene>
<sequence>MKEKCEEQKLKAELSRNLVLDMILMGACDDTDERSCTIDTHEEDQLREEESDRDVAVNASSVGLETFQADQEGECQQ</sequence>
<evidence type="ECO:0000313" key="2">
    <source>
        <dbReference type="Proteomes" id="UP000826234"/>
    </source>
</evidence>
<keyword evidence="2" id="KW-1185">Reference proteome</keyword>
<name>A0ABQ7TL12_PHRPL</name>
<evidence type="ECO:0000313" key="1">
    <source>
        <dbReference type="EMBL" id="KAH0630152.1"/>
    </source>
</evidence>
<accession>A0ABQ7TL12</accession>
<comment type="caution">
    <text evidence="1">The sequence shown here is derived from an EMBL/GenBank/DDBJ whole genome shotgun (WGS) entry which is preliminary data.</text>
</comment>
<reference evidence="1 2" key="1">
    <citation type="journal article" date="2022" name="Gigascience">
        <title>A chromosome-level genome assembly and annotation of the desert horned lizard, Phrynosoma platyrhinos, provides insight into chromosomal rearrangements among reptiles.</title>
        <authorList>
            <person name="Koochekian N."/>
            <person name="Ascanio A."/>
            <person name="Farleigh K."/>
            <person name="Card D.C."/>
            <person name="Schield D.R."/>
            <person name="Castoe T.A."/>
            <person name="Jezkova T."/>
        </authorList>
    </citation>
    <scope>NUCLEOTIDE SEQUENCE [LARGE SCALE GENOMIC DNA]</scope>
    <source>
        <strain evidence="1">NK-2021</strain>
    </source>
</reference>
<dbReference type="EMBL" id="JAIPUX010000439">
    <property type="protein sequence ID" value="KAH0630152.1"/>
    <property type="molecule type" value="Genomic_DNA"/>
</dbReference>
<dbReference type="Proteomes" id="UP000826234">
    <property type="component" value="Unassembled WGS sequence"/>
</dbReference>
<proteinExistence type="predicted"/>